<evidence type="ECO:0000313" key="2">
    <source>
        <dbReference type="Proteomes" id="UP000238322"/>
    </source>
</evidence>
<accession>A0A2S8G0V9</accession>
<organism evidence="1 2">
    <name type="scientific">Blastopirellula marina</name>
    <dbReference type="NCBI Taxonomy" id="124"/>
    <lineage>
        <taxon>Bacteria</taxon>
        <taxon>Pseudomonadati</taxon>
        <taxon>Planctomycetota</taxon>
        <taxon>Planctomycetia</taxon>
        <taxon>Pirellulales</taxon>
        <taxon>Pirellulaceae</taxon>
        <taxon>Blastopirellula</taxon>
    </lineage>
</organism>
<name>A0A2S8G0V9_9BACT</name>
<protein>
    <submittedName>
        <fullName evidence="1">Uncharacterized protein</fullName>
    </submittedName>
</protein>
<dbReference type="AlphaFoldDB" id="A0A2S8G0V9"/>
<evidence type="ECO:0000313" key="1">
    <source>
        <dbReference type="EMBL" id="PQO37774.1"/>
    </source>
</evidence>
<dbReference type="RefSeq" id="WP_105329023.1">
    <property type="nucleotide sequence ID" value="NZ_PUHY01000005.1"/>
</dbReference>
<gene>
    <name evidence="1" type="ORF">C5Y83_07465</name>
</gene>
<dbReference type="OrthoDB" id="298503at2"/>
<dbReference type="Proteomes" id="UP000238322">
    <property type="component" value="Unassembled WGS sequence"/>
</dbReference>
<comment type="caution">
    <text evidence="1">The sequence shown here is derived from an EMBL/GenBank/DDBJ whole genome shotgun (WGS) entry which is preliminary data.</text>
</comment>
<sequence length="116" mass="13257">MAWTCHVPEKFDAAYPLWSTNGDHTLLLVSNEEIWFGKGWHDHPAMEMISRTSQGLLVNLFIAVIESELSDDELKSAAQFAGFRYLKETLTLVDTEHQNWKEAVEQFIADIDAQNC</sequence>
<proteinExistence type="predicted"/>
<reference evidence="1 2" key="1">
    <citation type="submission" date="2018-02" db="EMBL/GenBank/DDBJ databases">
        <title>Comparative genomes isolates from brazilian mangrove.</title>
        <authorList>
            <person name="Araujo J.E."/>
            <person name="Taketani R.G."/>
            <person name="Silva M.C.P."/>
            <person name="Loureco M.V."/>
            <person name="Andreote F.D."/>
        </authorList>
    </citation>
    <scope>NUCLEOTIDE SEQUENCE [LARGE SCALE GENOMIC DNA]</scope>
    <source>
        <strain evidence="1 2">Hex-1 MGV</strain>
    </source>
</reference>
<dbReference type="EMBL" id="PUHY01000005">
    <property type="protein sequence ID" value="PQO37774.1"/>
    <property type="molecule type" value="Genomic_DNA"/>
</dbReference>